<feature type="domain" description="Alpha-D-phosphohexomutase C-terminal" evidence="10">
    <location>
        <begin position="374"/>
        <end position="440"/>
    </location>
</feature>
<evidence type="ECO:0000256" key="7">
    <source>
        <dbReference type="ARBA" id="ARBA00066330"/>
    </source>
</evidence>
<proteinExistence type="inferred from homology"/>
<dbReference type="Pfam" id="PF02880">
    <property type="entry name" value="PGM_PMM_III"/>
    <property type="match status" value="1"/>
</dbReference>
<keyword evidence="5 9" id="KW-0413">Isomerase</keyword>
<keyword evidence="4 9" id="KW-0460">Magnesium</keyword>
<evidence type="ECO:0000259" key="12">
    <source>
        <dbReference type="Pfam" id="PF02879"/>
    </source>
</evidence>
<dbReference type="Pfam" id="PF00408">
    <property type="entry name" value="PGM_PMM_IV"/>
    <property type="match status" value="1"/>
</dbReference>
<evidence type="ECO:0000256" key="1">
    <source>
        <dbReference type="ARBA" id="ARBA00010231"/>
    </source>
</evidence>
<keyword evidence="2 9" id="KW-0597">Phosphoprotein</keyword>
<reference evidence="14" key="1">
    <citation type="submission" date="2019-11" db="EMBL/GenBank/DDBJ databases">
        <authorList>
            <person name="Feng L."/>
        </authorList>
    </citation>
    <scope>NUCLEOTIDE SEQUENCE</scope>
    <source>
        <strain evidence="14">VdisparLFYP95</strain>
    </source>
</reference>
<dbReference type="AlphaFoldDB" id="A0A6N3CAI8"/>
<evidence type="ECO:0000256" key="5">
    <source>
        <dbReference type="ARBA" id="ARBA00023235"/>
    </source>
</evidence>
<comment type="catalytic activity">
    <reaction evidence="6 9">
        <text>alpha-D-glucosamine 1-phosphate = D-glucosamine 6-phosphate</text>
        <dbReference type="Rhea" id="RHEA:23424"/>
        <dbReference type="ChEBI" id="CHEBI:58516"/>
        <dbReference type="ChEBI" id="CHEBI:58725"/>
        <dbReference type="EC" id="5.4.2.10"/>
    </reaction>
</comment>
<dbReference type="Pfam" id="PF02879">
    <property type="entry name" value="PGM_PMM_II"/>
    <property type="match status" value="1"/>
</dbReference>
<evidence type="ECO:0000256" key="4">
    <source>
        <dbReference type="ARBA" id="ARBA00022842"/>
    </source>
</evidence>
<evidence type="ECO:0000259" key="10">
    <source>
        <dbReference type="Pfam" id="PF00408"/>
    </source>
</evidence>
<dbReference type="GO" id="GO:0005829">
    <property type="term" value="C:cytosol"/>
    <property type="evidence" value="ECO:0007669"/>
    <property type="project" value="TreeGrafter"/>
</dbReference>
<dbReference type="InterPro" id="IPR016055">
    <property type="entry name" value="A-D-PHexomutase_a/b/a-I/II/III"/>
</dbReference>
<accession>A0A6N3CAI8</accession>
<dbReference type="InterPro" id="IPR005843">
    <property type="entry name" value="A-D-PHexomutase_C"/>
</dbReference>
<dbReference type="NCBIfam" id="NF008139">
    <property type="entry name" value="PRK10887.1"/>
    <property type="match status" value="1"/>
</dbReference>
<dbReference type="GO" id="GO:0006048">
    <property type="term" value="P:UDP-N-acetylglucosamine biosynthetic process"/>
    <property type="evidence" value="ECO:0007669"/>
    <property type="project" value="TreeGrafter"/>
</dbReference>
<dbReference type="PANTHER" id="PTHR42946">
    <property type="entry name" value="PHOSPHOHEXOSE MUTASE"/>
    <property type="match status" value="1"/>
</dbReference>
<dbReference type="GO" id="GO:0004615">
    <property type="term" value="F:phosphomannomutase activity"/>
    <property type="evidence" value="ECO:0007669"/>
    <property type="project" value="TreeGrafter"/>
</dbReference>
<evidence type="ECO:0000256" key="2">
    <source>
        <dbReference type="ARBA" id="ARBA00022553"/>
    </source>
</evidence>
<feature type="modified residue" description="Phosphoserine" evidence="9">
    <location>
        <position position="100"/>
    </location>
</feature>
<comment type="similarity">
    <text evidence="1 9">Belongs to the phosphohexose mutase family.</text>
</comment>
<dbReference type="Gene3D" id="3.30.310.50">
    <property type="entry name" value="Alpha-D-phosphohexomutase, C-terminal domain"/>
    <property type="match status" value="1"/>
</dbReference>
<dbReference type="EMBL" id="CACRUF010000040">
    <property type="protein sequence ID" value="VYU13976.1"/>
    <property type="molecule type" value="Genomic_DNA"/>
</dbReference>
<protein>
    <recommendedName>
        <fullName evidence="8 9">Phosphoglucosamine mutase</fullName>
        <ecNumber evidence="7 9">5.4.2.10</ecNumber>
    </recommendedName>
</protein>
<dbReference type="NCBIfam" id="TIGR01455">
    <property type="entry name" value="glmM"/>
    <property type="match status" value="1"/>
</dbReference>
<dbReference type="InterPro" id="IPR005846">
    <property type="entry name" value="A-D-PHexomutase_a/b/a-III"/>
</dbReference>
<evidence type="ECO:0000256" key="8">
    <source>
        <dbReference type="ARBA" id="ARBA00068193"/>
    </source>
</evidence>
<evidence type="ECO:0000256" key="9">
    <source>
        <dbReference type="HAMAP-Rule" id="MF_01554"/>
    </source>
</evidence>
<organism evidence="14">
    <name type="scientific">Veillonella dispar</name>
    <dbReference type="NCBI Taxonomy" id="39778"/>
    <lineage>
        <taxon>Bacteria</taxon>
        <taxon>Bacillati</taxon>
        <taxon>Bacillota</taxon>
        <taxon>Negativicutes</taxon>
        <taxon>Veillonellales</taxon>
        <taxon>Veillonellaceae</taxon>
        <taxon>Veillonella</taxon>
    </lineage>
</organism>
<evidence type="ECO:0000313" key="14">
    <source>
        <dbReference type="EMBL" id="VYU13976.1"/>
    </source>
</evidence>
<dbReference type="PANTHER" id="PTHR42946:SF1">
    <property type="entry name" value="PHOSPHOGLUCOMUTASE (ALPHA-D-GLUCOSE-1,6-BISPHOSPHATE-DEPENDENT)"/>
    <property type="match status" value="1"/>
</dbReference>
<feature type="binding site" evidence="9">
    <location>
        <position position="241"/>
    </location>
    <ligand>
        <name>Mg(2+)</name>
        <dbReference type="ChEBI" id="CHEBI:18420"/>
    </ligand>
</feature>
<dbReference type="FunFam" id="3.40.120.10:FF:000001">
    <property type="entry name" value="Phosphoglucosamine mutase"/>
    <property type="match status" value="1"/>
</dbReference>
<dbReference type="EC" id="5.4.2.10" evidence="7 9"/>
<comment type="PTM">
    <text evidence="9">Activated by phosphorylation.</text>
</comment>
<dbReference type="GO" id="GO:0009252">
    <property type="term" value="P:peptidoglycan biosynthetic process"/>
    <property type="evidence" value="ECO:0007669"/>
    <property type="project" value="TreeGrafter"/>
</dbReference>
<feature type="active site" description="Phosphoserine intermediate" evidence="9">
    <location>
        <position position="100"/>
    </location>
</feature>
<dbReference type="Pfam" id="PF02878">
    <property type="entry name" value="PGM_PMM_I"/>
    <property type="match status" value="1"/>
</dbReference>
<dbReference type="GO" id="GO:0008966">
    <property type="term" value="F:phosphoglucosamine mutase activity"/>
    <property type="evidence" value="ECO:0007669"/>
    <property type="project" value="UniProtKB-UniRule"/>
</dbReference>
<name>A0A6N3CAI8_9FIRM</name>
<feature type="domain" description="Alpha-D-phosphohexomutase alpha/beta/alpha" evidence="13">
    <location>
        <begin position="258"/>
        <end position="370"/>
    </location>
</feature>
<dbReference type="GO" id="GO:0005975">
    <property type="term" value="P:carbohydrate metabolic process"/>
    <property type="evidence" value="ECO:0007669"/>
    <property type="project" value="InterPro"/>
</dbReference>
<dbReference type="SUPFAM" id="SSF55957">
    <property type="entry name" value="Phosphoglucomutase, C-terminal domain"/>
    <property type="match status" value="1"/>
</dbReference>
<dbReference type="CDD" id="cd05802">
    <property type="entry name" value="GlmM"/>
    <property type="match status" value="1"/>
</dbReference>
<gene>
    <name evidence="9 14" type="primary">glmM</name>
    <name evidence="14" type="ORF">VDLFYP95_01619</name>
</gene>
<dbReference type="InterPro" id="IPR050060">
    <property type="entry name" value="Phosphoglucosamine_mutase"/>
</dbReference>
<dbReference type="Gene3D" id="3.40.120.10">
    <property type="entry name" value="Alpha-D-Glucose-1,6-Bisphosphate, subunit A, domain 3"/>
    <property type="match status" value="3"/>
</dbReference>
<dbReference type="PRINTS" id="PR00509">
    <property type="entry name" value="PGMPMM"/>
</dbReference>
<evidence type="ECO:0000259" key="11">
    <source>
        <dbReference type="Pfam" id="PF02878"/>
    </source>
</evidence>
<feature type="domain" description="Alpha-D-phosphohexomutase alpha/beta/alpha" evidence="11">
    <location>
        <begin position="3"/>
        <end position="134"/>
    </location>
</feature>
<evidence type="ECO:0000259" key="13">
    <source>
        <dbReference type="Pfam" id="PF02880"/>
    </source>
</evidence>
<dbReference type="RefSeq" id="WP_156719768.1">
    <property type="nucleotide sequence ID" value="NZ_CACRUF010000040.1"/>
</dbReference>
<dbReference type="FunFam" id="3.40.120.10:FF:000002">
    <property type="entry name" value="Phosphoglucosamine mutase"/>
    <property type="match status" value="1"/>
</dbReference>
<dbReference type="FunFam" id="3.30.310.50:FF:000001">
    <property type="entry name" value="Phosphoglucosamine mutase"/>
    <property type="match status" value="1"/>
</dbReference>
<dbReference type="InterPro" id="IPR005841">
    <property type="entry name" value="Alpha-D-phosphohexomutase_SF"/>
</dbReference>
<keyword evidence="3 9" id="KW-0479">Metal-binding</keyword>
<dbReference type="InterPro" id="IPR006352">
    <property type="entry name" value="GlmM_bact"/>
</dbReference>
<feature type="binding site" description="via phosphate group" evidence="9">
    <location>
        <position position="100"/>
    </location>
    <ligand>
        <name>Mg(2+)</name>
        <dbReference type="ChEBI" id="CHEBI:18420"/>
    </ligand>
</feature>
<sequence length="451" mass="48181">MARLFGTDGVRGVVNEFLTPELAYHLGRAAATYFGKEKDHPTFLIGRDTRISGSMLESALASGICSVGGNVVIAGVIPTPAVAYLVRQQGFDAGAVISASHNPYPDNGIKFFDGNGYKLPDEVEDQLEQYVRQSADNELPRPTGDGIGTIEYNSNLAHFYAHFVRHTVDTSLEGMTIVYDGANGAASSVGPEILSGLGAKVININVNPDGLNINDHCGSTHIEGLQVAVQQHNADLGIANDGDADRCLLVDEKGQVLDGDQIMLLCALKLKEEGKLKDDTVVGTVMSNIGFHKAAEELGMKTVSTAVGDRYVLEYMREHDLSVGGEQSGHVIFLDHNTTGDGMLTAVQVAALMKEKNQPLSELAGIMTKYPQVLINVRVATKTGWEDNDIIKAAIVTAEGELGDEGRVLVRASGTEPLIRVMAEGPNQEELQALCQEIADIIGREQGLAAN</sequence>
<dbReference type="HAMAP" id="MF_01554_B">
    <property type="entry name" value="GlmM_B"/>
    <property type="match status" value="1"/>
</dbReference>
<feature type="binding site" evidence="9">
    <location>
        <position position="243"/>
    </location>
    <ligand>
        <name>Mg(2+)</name>
        <dbReference type="ChEBI" id="CHEBI:18420"/>
    </ligand>
</feature>
<dbReference type="InterPro" id="IPR036900">
    <property type="entry name" value="A-D-PHexomutase_C_sf"/>
</dbReference>
<dbReference type="SUPFAM" id="SSF53738">
    <property type="entry name" value="Phosphoglucomutase, first 3 domains"/>
    <property type="match status" value="3"/>
</dbReference>
<evidence type="ECO:0000256" key="6">
    <source>
        <dbReference type="ARBA" id="ARBA00050364"/>
    </source>
</evidence>
<comment type="function">
    <text evidence="9">Catalyzes the conversion of glucosamine-6-phosphate to glucosamine-1-phosphate.</text>
</comment>
<feature type="domain" description="Alpha-D-phosphohexomutase alpha/beta/alpha" evidence="12">
    <location>
        <begin position="160"/>
        <end position="254"/>
    </location>
</feature>
<dbReference type="GO" id="GO:0000287">
    <property type="term" value="F:magnesium ion binding"/>
    <property type="evidence" value="ECO:0007669"/>
    <property type="project" value="UniProtKB-UniRule"/>
</dbReference>
<evidence type="ECO:0000256" key="3">
    <source>
        <dbReference type="ARBA" id="ARBA00022723"/>
    </source>
</evidence>
<comment type="cofactor">
    <cofactor evidence="9">
        <name>Mg(2+)</name>
        <dbReference type="ChEBI" id="CHEBI:18420"/>
    </cofactor>
    <text evidence="9">Binds 1 Mg(2+) ion per subunit.</text>
</comment>
<feature type="binding site" evidence="9">
    <location>
        <position position="245"/>
    </location>
    <ligand>
        <name>Mg(2+)</name>
        <dbReference type="ChEBI" id="CHEBI:18420"/>
    </ligand>
</feature>
<dbReference type="InterPro" id="IPR005845">
    <property type="entry name" value="A-D-PHexomutase_a/b/a-II"/>
</dbReference>
<dbReference type="InterPro" id="IPR005844">
    <property type="entry name" value="A-D-PHexomutase_a/b/a-I"/>
</dbReference>